<comment type="caution">
    <text evidence="1">The sequence shown here is derived from an EMBL/GenBank/DDBJ whole genome shotgun (WGS) entry which is preliminary data.</text>
</comment>
<evidence type="ECO:0000313" key="1">
    <source>
        <dbReference type="EMBL" id="CAG8489666.1"/>
    </source>
</evidence>
<keyword evidence="2" id="KW-1185">Reference proteome</keyword>
<proteinExistence type="predicted"/>
<protein>
    <submittedName>
        <fullName evidence="1">34837_t:CDS:1</fullName>
    </submittedName>
</protein>
<sequence>MSSEKKKRFKSSIDNKSIKSFEYSSFENITIIFKSETNSVSSADFKDEGTTKAVALKTNVSNDDENSLYEFIKEESLDKVLNAYGNTYLCE</sequence>
<evidence type="ECO:0000313" key="2">
    <source>
        <dbReference type="Proteomes" id="UP000789920"/>
    </source>
</evidence>
<accession>A0ACA9KS04</accession>
<name>A0ACA9KS04_9GLOM</name>
<organism evidence="1 2">
    <name type="scientific">Racocetra persica</name>
    <dbReference type="NCBI Taxonomy" id="160502"/>
    <lineage>
        <taxon>Eukaryota</taxon>
        <taxon>Fungi</taxon>
        <taxon>Fungi incertae sedis</taxon>
        <taxon>Mucoromycota</taxon>
        <taxon>Glomeromycotina</taxon>
        <taxon>Glomeromycetes</taxon>
        <taxon>Diversisporales</taxon>
        <taxon>Gigasporaceae</taxon>
        <taxon>Racocetra</taxon>
    </lineage>
</organism>
<dbReference type="Proteomes" id="UP000789920">
    <property type="component" value="Unassembled WGS sequence"/>
</dbReference>
<reference evidence="1" key="1">
    <citation type="submission" date="2021-06" db="EMBL/GenBank/DDBJ databases">
        <authorList>
            <person name="Kallberg Y."/>
            <person name="Tangrot J."/>
            <person name="Rosling A."/>
        </authorList>
    </citation>
    <scope>NUCLEOTIDE SEQUENCE</scope>
    <source>
        <strain evidence="1">MA461A</strain>
    </source>
</reference>
<gene>
    <name evidence="1" type="ORF">RPERSI_LOCUS1332</name>
</gene>
<dbReference type="EMBL" id="CAJVQC010001199">
    <property type="protein sequence ID" value="CAG8489666.1"/>
    <property type="molecule type" value="Genomic_DNA"/>
</dbReference>